<organism evidence="2 3">
    <name type="scientific">Hydrogenovibrio marinus</name>
    <dbReference type="NCBI Taxonomy" id="28885"/>
    <lineage>
        <taxon>Bacteria</taxon>
        <taxon>Pseudomonadati</taxon>
        <taxon>Pseudomonadota</taxon>
        <taxon>Gammaproteobacteria</taxon>
        <taxon>Thiotrichales</taxon>
        <taxon>Piscirickettsiaceae</taxon>
        <taxon>Hydrogenovibrio</taxon>
    </lineage>
</organism>
<name>A0A066ZND0_HYDMR</name>
<feature type="transmembrane region" description="Helical" evidence="1">
    <location>
        <begin position="77"/>
        <end position="96"/>
    </location>
</feature>
<dbReference type="STRING" id="28885.EI16_01570"/>
<comment type="caution">
    <text evidence="2">The sequence shown here is derived from an EMBL/GenBank/DDBJ whole genome shotgun (WGS) entry which is preliminary data.</text>
</comment>
<sequence length="132" mass="15508">MDRIMNKVWVYWFITDILLILDVSGWHYGLPLATALTVIQIIHFYAESKSISAFPVQVRIAYTLLLLVAFWAPMYWVLYFVILGTTAMVLFDYCFLARFMSLMPWNHNERYSVSMVFRTFFSKPISGSVQKI</sequence>
<reference evidence="2 3" key="1">
    <citation type="submission" date="2014-04" db="EMBL/GenBank/DDBJ databases">
        <title>Draft genome sequence of Hydrogenovibrio marinus MH-110, a model organism for aerobic H2 metabolism.</title>
        <authorList>
            <person name="Cha H.J."/>
            <person name="Jo B.H."/>
            <person name="Hwang B.H."/>
        </authorList>
    </citation>
    <scope>NUCLEOTIDE SEQUENCE [LARGE SCALE GENOMIC DNA]</scope>
    <source>
        <strain evidence="2 3">MH-110</strain>
    </source>
</reference>
<gene>
    <name evidence="2" type="ORF">EI16_01570</name>
</gene>
<dbReference type="AlphaFoldDB" id="A0A066ZND0"/>
<evidence type="ECO:0000313" key="3">
    <source>
        <dbReference type="Proteomes" id="UP000027341"/>
    </source>
</evidence>
<keyword evidence="1" id="KW-0812">Transmembrane</keyword>
<dbReference type="RefSeq" id="WP_029908732.1">
    <property type="nucleotide sequence ID" value="NZ_JMIU01000001.1"/>
</dbReference>
<proteinExistence type="predicted"/>
<evidence type="ECO:0000313" key="2">
    <source>
        <dbReference type="EMBL" id="KDN95027.1"/>
    </source>
</evidence>
<accession>A0A066ZND0</accession>
<dbReference type="EMBL" id="JMIU01000001">
    <property type="protein sequence ID" value="KDN95027.1"/>
    <property type="molecule type" value="Genomic_DNA"/>
</dbReference>
<dbReference type="Proteomes" id="UP000027341">
    <property type="component" value="Unassembled WGS sequence"/>
</dbReference>
<keyword evidence="3" id="KW-1185">Reference proteome</keyword>
<evidence type="ECO:0000256" key="1">
    <source>
        <dbReference type="SAM" id="Phobius"/>
    </source>
</evidence>
<protein>
    <submittedName>
        <fullName evidence="2">Uncharacterized protein</fullName>
    </submittedName>
</protein>
<keyword evidence="1" id="KW-1133">Transmembrane helix</keyword>
<keyword evidence="1" id="KW-0472">Membrane</keyword>